<protein>
    <submittedName>
        <fullName evidence="1">Uncharacterized protein</fullName>
    </submittedName>
</protein>
<evidence type="ECO:0000313" key="1">
    <source>
        <dbReference type="EMBL" id="GAA1504420.1"/>
    </source>
</evidence>
<dbReference type="EMBL" id="BAAALX010000001">
    <property type="protein sequence ID" value="GAA1504420.1"/>
    <property type="molecule type" value="Genomic_DNA"/>
</dbReference>
<gene>
    <name evidence="1" type="ORF">GCM10009690_03950</name>
</gene>
<accession>A0ABN1ZTV0</accession>
<organism evidence="1 2">
    <name type="scientific">Brevibacterium permense</name>
    <dbReference type="NCBI Taxonomy" id="234834"/>
    <lineage>
        <taxon>Bacteria</taxon>
        <taxon>Bacillati</taxon>
        <taxon>Actinomycetota</taxon>
        <taxon>Actinomycetes</taxon>
        <taxon>Micrococcales</taxon>
        <taxon>Brevibacteriaceae</taxon>
        <taxon>Brevibacterium</taxon>
    </lineage>
</organism>
<keyword evidence="2" id="KW-1185">Reference proteome</keyword>
<proteinExistence type="predicted"/>
<reference evidence="1 2" key="1">
    <citation type="journal article" date="2019" name="Int. J. Syst. Evol. Microbiol.">
        <title>The Global Catalogue of Microorganisms (GCM) 10K type strain sequencing project: providing services to taxonomists for standard genome sequencing and annotation.</title>
        <authorList>
            <consortium name="The Broad Institute Genomics Platform"/>
            <consortium name="The Broad Institute Genome Sequencing Center for Infectious Disease"/>
            <person name="Wu L."/>
            <person name="Ma J."/>
        </authorList>
    </citation>
    <scope>NUCLEOTIDE SEQUENCE [LARGE SCALE GENOMIC DNA]</scope>
    <source>
        <strain evidence="1 2">JCM 13318</strain>
    </source>
</reference>
<comment type="caution">
    <text evidence="1">The sequence shown here is derived from an EMBL/GenBank/DDBJ whole genome shotgun (WGS) entry which is preliminary data.</text>
</comment>
<evidence type="ECO:0000313" key="2">
    <source>
        <dbReference type="Proteomes" id="UP001500177"/>
    </source>
</evidence>
<name>A0ABN1ZTV0_9MICO</name>
<dbReference type="Proteomes" id="UP001500177">
    <property type="component" value="Unassembled WGS sequence"/>
</dbReference>
<sequence length="77" mass="8727">MLSAESRSGMDETEQLRIRRSQERECVGFSGRIPGAIQRDSASRSGFTCWSRFKVVIDWSFVSVRLDMVRVGPSQIS</sequence>